<dbReference type="InterPro" id="IPR001807">
    <property type="entry name" value="ClC"/>
</dbReference>
<evidence type="ECO:0000256" key="4">
    <source>
        <dbReference type="ARBA" id="ARBA00022737"/>
    </source>
</evidence>
<evidence type="ECO:0000256" key="3">
    <source>
        <dbReference type="ARBA" id="ARBA00022692"/>
    </source>
</evidence>
<keyword evidence="6 11" id="KW-0406">Ion transport</keyword>
<keyword evidence="3 11" id="KW-0812">Transmembrane</keyword>
<keyword evidence="4" id="KW-0677">Repeat</keyword>
<dbReference type="KEGG" id="acan:ACA1_172970"/>
<feature type="region of interest" description="Disordered" evidence="12">
    <location>
        <begin position="677"/>
        <end position="716"/>
    </location>
</feature>
<dbReference type="PANTHER" id="PTHR11689:SF136">
    <property type="entry name" value="H(+)_CL(-) EXCHANGE TRANSPORTER 7"/>
    <property type="match status" value="1"/>
</dbReference>
<gene>
    <name evidence="14" type="ORF">ACA1_172970</name>
</gene>
<dbReference type="AlphaFoldDB" id="L8HHM6"/>
<dbReference type="Gene3D" id="3.10.580.10">
    <property type="entry name" value="CBS-domain"/>
    <property type="match status" value="2"/>
</dbReference>
<feature type="transmembrane region" description="Helical" evidence="11">
    <location>
        <begin position="229"/>
        <end position="249"/>
    </location>
</feature>
<feature type="compositionally biased region" description="Acidic residues" evidence="12">
    <location>
        <begin position="703"/>
        <end position="713"/>
    </location>
</feature>
<organism evidence="14 15">
    <name type="scientific">Acanthamoeba castellanii (strain ATCC 30010 / Neff)</name>
    <dbReference type="NCBI Taxonomy" id="1257118"/>
    <lineage>
        <taxon>Eukaryota</taxon>
        <taxon>Amoebozoa</taxon>
        <taxon>Discosea</taxon>
        <taxon>Longamoebia</taxon>
        <taxon>Centramoebida</taxon>
        <taxon>Acanthamoebidae</taxon>
        <taxon>Acanthamoeba</taxon>
    </lineage>
</organism>
<name>L8HHM6_ACACF</name>
<dbReference type="GO" id="GO:0005254">
    <property type="term" value="F:chloride channel activity"/>
    <property type="evidence" value="ECO:0007669"/>
    <property type="project" value="UniProtKB-UniRule"/>
</dbReference>
<protein>
    <recommendedName>
        <fullName evidence="11">Chloride channel protein</fullName>
    </recommendedName>
</protein>
<dbReference type="GeneID" id="14925694"/>
<evidence type="ECO:0000256" key="8">
    <source>
        <dbReference type="ARBA" id="ARBA00023136"/>
    </source>
</evidence>
<evidence type="ECO:0000256" key="7">
    <source>
        <dbReference type="ARBA" id="ARBA00023122"/>
    </source>
</evidence>
<dbReference type="PRINTS" id="PR00762">
    <property type="entry name" value="CLCHANNEL"/>
</dbReference>
<evidence type="ECO:0000256" key="5">
    <source>
        <dbReference type="ARBA" id="ARBA00022989"/>
    </source>
</evidence>
<dbReference type="OrthoDB" id="428525at2759"/>
<feature type="domain" description="CBS" evidence="13">
    <location>
        <begin position="479"/>
        <end position="536"/>
    </location>
</feature>
<feature type="transmembrane region" description="Helical" evidence="11">
    <location>
        <begin position="27"/>
        <end position="52"/>
    </location>
</feature>
<comment type="subcellular location">
    <subcellularLocation>
        <location evidence="1 11">Membrane</location>
        <topology evidence="1 11">Multi-pass membrane protein</topology>
    </subcellularLocation>
</comment>
<comment type="similarity">
    <text evidence="11">Belongs to the chloride channel (TC 2.A.49) family.</text>
</comment>
<feature type="transmembrane region" description="Helical" evidence="11">
    <location>
        <begin position="174"/>
        <end position="196"/>
    </location>
</feature>
<feature type="transmembrane region" description="Helical" evidence="11">
    <location>
        <begin position="142"/>
        <end position="167"/>
    </location>
</feature>
<dbReference type="InterPro" id="IPR000644">
    <property type="entry name" value="CBS_dom"/>
</dbReference>
<keyword evidence="7 10" id="KW-0129">CBS domain</keyword>
<evidence type="ECO:0000313" key="14">
    <source>
        <dbReference type="EMBL" id="ELR24670.1"/>
    </source>
</evidence>
<evidence type="ECO:0000256" key="1">
    <source>
        <dbReference type="ARBA" id="ARBA00004141"/>
    </source>
</evidence>
<dbReference type="Proteomes" id="UP000011083">
    <property type="component" value="Unassembled WGS sequence"/>
</dbReference>
<feature type="transmembrane region" description="Helical" evidence="11">
    <location>
        <begin position="395"/>
        <end position="419"/>
    </location>
</feature>
<dbReference type="Pfam" id="PF00654">
    <property type="entry name" value="Voltage_CLC"/>
    <property type="match status" value="1"/>
</dbReference>
<evidence type="ECO:0000256" key="6">
    <source>
        <dbReference type="ARBA" id="ARBA00023065"/>
    </source>
</evidence>
<evidence type="ECO:0000256" key="12">
    <source>
        <dbReference type="SAM" id="MobiDB-lite"/>
    </source>
</evidence>
<evidence type="ECO:0000256" key="11">
    <source>
        <dbReference type="RuleBase" id="RU361221"/>
    </source>
</evidence>
<dbReference type="CDD" id="cd04591">
    <property type="entry name" value="CBS_pair_voltage-gated_CLC_euk_bac"/>
    <property type="match status" value="1"/>
</dbReference>
<feature type="domain" description="CBS" evidence="13">
    <location>
        <begin position="586"/>
        <end position="643"/>
    </location>
</feature>
<evidence type="ECO:0000313" key="15">
    <source>
        <dbReference type="Proteomes" id="UP000011083"/>
    </source>
</evidence>
<dbReference type="VEuPathDB" id="AmoebaDB:ACA1_172970"/>
<keyword evidence="5 11" id="KW-1133">Transmembrane helix</keyword>
<proteinExistence type="inferred from homology"/>
<dbReference type="InterPro" id="IPR051280">
    <property type="entry name" value="Cl-channel/antiporter"/>
</dbReference>
<dbReference type="OMA" id="FMHEHIH"/>
<sequence length="731" mass="81639">MDKASQTIMKYKSQLISNLLSDYKDDFWVPFGVYVGVSTALFILACLPVVLFEPIAYSSGIPEVKCYLNGVRIPRLLRWKTLLIKIVGSILATGGNVAGDKEGPLVHIGATVAAAISQGKSSSLKFDSGILKFFRTDNEKRLFISCGASAGIAAGFGAPIGGVLYMIEEGMSFWSAPLTAFTFFCCACSISALNFFREGSDHSWGYWSYVGLLDFGRRELLVPYTIKQFPFYIMLGILGGLLGAIFNFFNKWIHTTRVKLKHPVVQGLEMLALGLTTSVLFYIIPYYYPSCKVIGKNMGELTVNTLFCPEGQYNQIGTILFQNEESSLRAISTWDYMPLFMICALYFVLTCWTFGAAVPVGILAPCLLIGACYGRMLGQYIQHIWPEAAADESTFSILGAASMLAGTTRLTLSLAVILTEATNNAGYTLPIMLVAMIARLVGYLFINGCFNIHIDIAKLPLLDWWLPSEMMHLRAKHVMSKPPIYFRQIEKVSIVHRVLSKTTHNGFPVVDKKGHLLGVILRWQLVILLMNKRWYSQSEVQDKGVQDQNLLSVDTFLDYYPRYPDIDQVHLGEDEKKNWLALAPYMNANPVRVLETCPMRRVFRVFRTMGLRHLIVVDKEGVVVGVITRKDMSARSTLAKLKTQAMRQPSLYQFETTWIAPLDGSSTMLQDVLSPEYLSRSSTRTSTSAGRQRSVHFAVEKPDTDDETEDDDVITTTTTVSNDLRGSINHS</sequence>
<dbReference type="PROSITE" id="PS51371">
    <property type="entry name" value="CBS"/>
    <property type="match status" value="2"/>
</dbReference>
<evidence type="ECO:0000256" key="10">
    <source>
        <dbReference type="PROSITE-ProRule" id="PRU00703"/>
    </source>
</evidence>
<feature type="transmembrane region" description="Helical" evidence="11">
    <location>
        <begin position="344"/>
        <end position="374"/>
    </location>
</feature>
<keyword evidence="9 11" id="KW-0868">Chloride</keyword>
<dbReference type="RefSeq" id="XP_004356570.1">
    <property type="nucleotide sequence ID" value="XM_004356517.1"/>
</dbReference>
<dbReference type="GO" id="GO:0016020">
    <property type="term" value="C:membrane"/>
    <property type="evidence" value="ECO:0007669"/>
    <property type="project" value="UniProtKB-SubCell"/>
</dbReference>
<feature type="transmembrane region" description="Helical" evidence="11">
    <location>
        <begin position="270"/>
        <end position="288"/>
    </location>
</feature>
<dbReference type="InterPro" id="IPR014743">
    <property type="entry name" value="Cl-channel_core"/>
</dbReference>
<dbReference type="Pfam" id="PF00571">
    <property type="entry name" value="CBS"/>
    <property type="match status" value="2"/>
</dbReference>
<dbReference type="SMART" id="SM00116">
    <property type="entry name" value="CBS"/>
    <property type="match status" value="2"/>
</dbReference>
<dbReference type="SUPFAM" id="SSF81340">
    <property type="entry name" value="Clc chloride channel"/>
    <property type="match status" value="1"/>
</dbReference>
<feature type="compositionally biased region" description="Low complexity" evidence="12">
    <location>
        <begin position="679"/>
        <end position="692"/>
    </location>
</feature>
<evidence type="ECO:0000259" key="13">
    <source>
        <dbReference type="PROSITE" id="PS51371"/>
    </source>
</evidence>
<evidence type="ECO:0000256" key="9">
    <source>
        <dbReference type="ARBA" id="ARBA00023214"/>
    </source>
</evidence>
<keyword evidence="2 11" id="KW-0813">Transport</keyword>
<keyword evidence="8 11" id="KW-0472">Membrane</keyword>
<dbReference type="InterPro" id="IPR046342">
    <property type="entry name" value="CBS_dom_sf"/>
</dbReference>
<accession>L8HHM6</accession>
<dbReference type="SUPFAM" id="SSF54631">
    <property type="entry name" value="CBS-domain pair"/>
    <property type="match status" value="1"/>
</dbReference>
<keyword evidence="15" id="KW-1185">Reference proteome</keyword>
<dbReference type="PANTHER" id="PTHR11689">
    <property type="entry name" value="CHLORIDE CHANNEL PROTEIN CLC FAMILY MEMBER"/>
    <property type="match status" value="1"/>
</dbReference>
<dbReference type="EMBL" id="KB007811">
    <property type="protein sequence ID" value="ELR24670.1"/>
    <property type="molecule type" value="Genomic_DNA"/>
</dbReference>
<reference evidence="14 15" key="1">
    <citation type="journal article" date="2013" name="Genome Biol.">
        <title>Genome of Acanthamoeba castellanii highlights extensive lateral gene transfer and early evolution of tyrosine kinase signaling.</title>
        <authorList>
            <person name="Clarke M."/>
            <person name="Lohan A.J."/>
            <person name="Liu B."/>
            <person name="Lagkouvardos I."/>
            <person name="Roy S."/>
            <person name="Zafar N."/>
            <person name="Bertelli C."/>
            <person name="Schilde C."/>
            <person name="Kianianmomeni A."/>
            <person name="Burglin T.R."/>
            <person name="Frech C."/>
            <person name="Turcotte B."/>
            <person name="Kopec K.O."/>
            <person name="Synnott J.M."/>
            <person name="Choo C."/>
            <person name="Paponov I."/>
            <person name="Finkler A."/>
            <person name="Soon Heng Tan C."/>
            <person name="Hutchins A.P."/>
            <person name="Weinmeier T."/>
            <person name="Rattei T."/>
            <person name="Chu J.S."/>
            <person name="Gimenez G."/>
            <person name="Irimia M."/>
            <person name="Rigden D.J."/>
            <person name="Fitzpatrick D.A."/>
            <person name="Lorenzo-Morales J."/>
            <person name="Bateman A."/>
            <person name="Chiu C.H."/>
            <person name="Tang P."/>
            <person name="Hegemann P."/>
            <person name="Fromm H."/>
            <person name="Raoult D."/>
            <person name="Greub G."/>
            <person name="Miranda-Saavedra D."/>
            <person name="Chen N."/>
            <person name="Nash P."/>
            <person name="Ginger M.L."/>
            <person name="Horn M."/>
            <person name="Schaap P."/>
            <person name="Caler L."/>
            <person name="Loftus B."/>
        </authorList>
    </citation>
    <scope>NUCLEOTIDE SEQUENCE [LARGE SCALE GENOMIC DNA]</scope>
    <source>
        <strain evidence="14 15">Neff</strain>
    </source>
</reference>
<dbReference type="Gene3D" id="1.10.3080.10">
    <property type="entry name" value="Clc chloride channel"/>
    <property type="match status" value="1"/>
</dbReference>
<comment type="caution">
    <text evidence="11">Lacks conserved residue(s) required for the propagation of feature annotation.</text>
</comment>
<feature type="transmembrane region" description="Helical" evidence="11">
    <location>
        <begin position="425"/>
        <end position="446"/>
    </location>
</feature>
<evidence type="ECO:0000256" key="2">
    <source>
        <dbReference type="ARBA" id="ARBA00022448"/>
    </source>
</evidence>